<keyword evidence="5" id="KW-1185">Reference proteome</keyword>
<dbReference type="PANTHER" id="PTHR32089">
    <property type="entry name" value="METHYL-ACCEPTING CHEMOTAXIS PROTEIN MCPB"/>
    <property type="match status" value="1"/>
</dbReference>
<dbReference type="InterPro" id="IPR029151">
    <property type="entry name" value="Sensor-like_sf"/>
</dbReference>
<reference evidence="2 4" key="1">
    <citation type="journal article" date="2015" name="Biotechnol. Bioeng.">
        <title>Genome sequence and phenotypic characterization of Caulobacter segnis.</title>
        <authorList>
            <person name="Patel S."/>
            <person name="Fletcher B."/>
            <person name="Scott D.C."/>
            <person name="Ely B."/>
        </authorList>
    </citation>
    <scope>NUCLEOTIDE SEQUENCE [LARGE SCALE GENOMIC DNA]</scope>
    <source>
        <strain evidence="2 4">PS02</strain>
    </source>
</reference>
<feature type="transmembrane region" description="Helical" evidence="1">
    <location>
        <begin position="21"/>
        <end position="40"/>
    </location>
</feature>
<dbReference type="AlphaFoldDB" id="A0A162L9Q4"/>
<feature type="transmembrane region" description="Helical" evidence="1">
    <location>
        <begin position="190"/>
        <end position="213"/>
    </location>
</feature>
<evidence type="ECO:0008006" key="6">
    <source>
        <dbReference type="Google" id="ProtNLM"/>
    </source>
</evidence>
<proteinExistence type="predicted"/>
<dbReference type="EMBL" id="LITQ01000015">
    <property type="protein sequence ID" value="OAA93112.1"/>
    <property type="molecule type" value="Genomic_DNA"/>
</dbReference>
<keyword evidence="1" id="KW-0472">Membrane</keyword>
<sequence>MKKSKLKSDKVITFYEYIIKRFLFIIILCVALTSVIYYVYCTNIMINDTKDALKKVAVASQYIINGDEHEKITTYTSKQYKDMCNILTDFRRKSNVSDVYTMIKSDDSHTKFVLASYDAQSTFMKDYMFNDKMKSAYYNGKVTVLDTPITDLEGTFYSAYAPLYNSKGKVVALIGVDISAQQIINLKHKIFITFILLFLLTCLIGILISYFSVKPINKVIKSLNGLVLKVSQGDFSSDFDESIIKIKEIKDFTHTINTMNKNISFLIKIVSENSREIELKAEKLNSLVDKVNLSAQVITSIVEEMVYTYENIRNFTIETIRKNKNNYTTNLEKTYTGFKNLVDNFNEEIKKVTDNFNKLKLVCLNNTKSPDTKLIKKYMDNLDNELEEINSMFNLSLDILHELNANDIRNNKLSENELFNYNNKIIEKFDKVNSANVYISDGINDQAKAIEGILEEIVNLKEISNNLNKNLKKINYYKKN</sequence>
<dbReference type="PATRIC" id="fig|1705578.3.peg.815"/>
<dbReference type="Proteomes" id="UP000077384">
    <property type="component" value="Unassembled WGS sequence"/>
</dbReference>
<keyword evidence="1" id="KW-1133">Transmembrane helix</keyword>
<keyword evidence="1" id="KW-0812">Transmembrane</keyword>
<evidence type="ECO:0000313" key="3">
    <source>
        <dbReference type="EMBL" id="OBR90855.1"/>
    </source>
</evidence>
<gene>
    <name evidence="3" type="ORF">CLCOS_38370</name>
    <name evidence="2" type="ORF">WX73_00437</name>
</gene>
<dbReference type="Gene3D" id="1.10.287.950">
    <property type="entry name" value="Methyl-accepting chemotaxis protein"/>
    <property type="match status" value="1"/>
</dbReference>
<dbReference type="RefSeq" id="WP_063601221.1">
    <property type="nucleotide sequence ID" value="NZ_LITQ01000015.1"/>
</dbReference>
<reference evidence="3 5" key="2">
    <citation type="journal article" date="2016" name="Front. Microbiol.">
        <title>Industrial Acetogenic Biocatalysts: A Comparative Metabolic and Genomic Analysis.</title>
        <authorList>
            <person name="Bengelsdorf F."/>
            <person name="Poehlein A."/>
            <person name="Sonja S."/>
            <person name="Erz C."/>
            <person name="Hummel T."/>
            <person name="Hoffmeister S."/>
            <person name="Daniel R."/>
            <person name="Durre P."/>
        </authorList>
    </citation>
    <scope>NUCLEOTIDE SEQUENCE [LARGE SCALE GENOMIC DNA]</scope>
    <source>
        <strain evidence="3 5">PTA-10522</strain>
    </source>
</reference>
<comment type="caution">
    <text evidence="2">The sequence shown here is derived from an EMBL/GenBank/DDBJ whole genome shotgun (WGS) entry which is preliminary data.</text>
</comment>
<evidence type="ECO:0000256" key="1">
    <source>
        <dbReference type="SAM" id="Phobius"/>
    </source>
</evidence>
<evidence type="ECO:0000313" key="5">
    <source>
        <dbReference type="Proteomes" id="UP000093694"/>
    </source>
</evidence>
<dbReference type="EMBL" id="LROR01000088">
    <property type="protein sequence ID" value="OBR90855.1"/>
    <property type="molecule type" value="Genomic_DNA"/>
</dbReference>
<dbReference type="SUPFAM" id="SSF103190">
    <property type="entry name" value="Sensory domain-like"/>
    <property type="match status" value="1"/>
</dbReference>
<organism evidence="2 4">
    <name type="scientific">Clostridium coskatii</name>
    <dbReference type="NCBI Taxonomy" id="1705578"/>
    <lineage>
        <taxon>Bacteria</taxon>
        <taxon>Bacillati</taxon>
        <taxon>Bacillota</taxon>
        <taxon>Clostridia</taxon>
        <taxon>Eubacteriales</taxon>
        <taxon>Clostridiaceae</taxon>
        <taxon>Clostridium</taxon>
    </lineage>
</organism>
<evidence type="ECO:0000313" key="4">
    <source>
        <dbReference type="Proteomes" id="UP000077384"/>
    </source>
</evidence>
<dbReference type="PANTHER" id="PTHR32089:SF112">
    <property type="entry name" value="LYSOZYME-LIKE PROTEIN-RELATED"/>
    <property type="match status" value="1"/>
</dbReference>
<dbReference type="Proteomes" id="UP000093694">
    <property type="component" value="Unassembled WGS sequence"/>
</dbReference>
<evidence type="ECO:0000313" key="2">
    <source>
        <dbReference type="EMBL" id="OAA93112.1"/>
    </source>
</evidence>
<name>A0A162L9Q4_9CLOT</name>
<accession>A0A162L9Q4</accession>
<protein>
    <recommendedName>
        <fullName evidence="6">Methyl-accepting chemotaxis protein</fullName>
    </recommendedName>
</protein>